<comment type="caution">
    <text evidence="1">The sequence shown here is derived from an EMBL/GenBank/DDBJ whole genome shotgun (WGS) entry which is preliminary data.</text>
</comment>
<reference evidence="1" key="1">
    <citation type="submission" date="2022-06" db="EMBL/GenBank/DDBJ databases">
        <authorList>
            <person name="Legras J.-L."/>
            <person name="Devillers H."/>
            <person name="Grondin C."/>
        </authorList>
    </citation>
    <scope>NUCLEOTIDE SEQUENCE</scope>
    <source>
        <strain evidence="1">CLIB 1444</strain>
    </source>
</reference>
<sequence>MFLSKHQKLILQCYPPGKGIEKKPNSSELSYLLYYASTRRVKLEKVIKFLYKKTVGDANRNKFGNLEVTLIIVSSLIEKCTDNLNVFADEALSIMNLCLKNNDLSLAKTVLNTYGTLCKNLNSDLFVGDKEFVKNFSNFSNKLFDFGTNNSKTPSPNQLEWKMISLISCRYISHCISYDSELCRRFLSRAIPLLIETYHEYQPNDKEISHIRTNSAVNGDEEAIKLTKVSSAKTAIAHQKADEDFENDIVDKQDVHEETVSCLKAYFNTSLISQISEATMQVVKYNYNHPKSGIDWSNKFLQLCTSWIPVQLRFVVLTTLVGNLKNLSSDKSQIDYQKHVAKFVLGLVSSNVNMIGLSISDFIQNILDLQHYLYTKQFDSLSSDNLNELSNIYSNAIVKLSTHIYYFDQVPDSINEIFIKIDSTLQSEDSSPSANLFKFISTLLNDVSGIFQDLRNKPSSINRNHVGLHHWEISLPLIAQKKLTNLYKKLSQEEVDSIQSKYLELFEFFLDYELEDDNEDINEIKGSENIKSNSSINASASSLKGDPIDKDNLLNANYDNLITNQNNFISNYLVFLDKYLTNNESINFQITEKLLIISRLLIDKFGINFLSNFTPFYFHWQLQNIDGPSKDTVLRDTFNDTCLKNILDSLDSQYPELSEHMSKCPLVDKLSYNIDYKISNGIWSTELSPIEKLNRDSNINIIEKKDFQEFVSGHKLLSTWVNVDKPLVLSVVPDDLSKELASELPHVNGNGTSNGYSNGISNGHHESNGSINGDHLTENSSKGIEDYKPTLGLGNTADIISIHSGLRNTSNGIHHSNTINSINNNLGVGPNSSYNTTNSWTEYNGSVYTDNKSKHLKVSELKEMLSDHNLKPPTIGDNQVTPGSVLSKQMVTHDMGSILDDLDSGDDESIIV</sequence>
<evidence type="ECO:0000313" key="1">
    <source>
        <dbReference type="EMBL" id="CAH6718301.1"/>
    </source>
</evidence>
<dbReference type="EMBL" id="CALSDN010000001">
    <property type="protein sequence ID" value="CAH6718301.1"/>
    <property type="molecule type" value="Genomic_DNA"/>
</dbReference>
<gene>
    <name evidence="1" type="ORF">CLIB1444_01S03708</name>
</gene>
<dbReference type="Proteomes" id="UP001152531">
    <property type="component" value="Unassembled WGS sequence"/>
</dbReference>
<accession>A0ACA9Y1U4</accession>
<evidence type="ECO:0000313" key="2">
    <source>
        <dbReference type="Proteomes" id="UP001152531"/>
    </source>
</evidence>
<name>A0ACA9Y1U4_9ASCO</name>
<organism evidence="1 2">
    <name type="scientific">[Candida] jaroonii</name>
    <dbReference type="NCBI Taxonomy" id="467808"/>
    <lineage>
        <taxon>Eukaryota</taxon>
        <taxon>Fungi</taxon>
        <taxon>Dikarya</taxon>
        <taxon>Ascomycota</taxon>
        <taxon>Saccharomycotina</taxon>
        <taxon>Pichiomycetes</taxon>
        <taxon>Debaryomycetaceae</taxon>
        <taxon>Yamadazyma</taxon>
    </lineage>
</organism>
<keyword evidence="2" id="KW-1185">Reference proteome</keyword>
<proteinExistence type="predicted"/>
<protein>
    <submittedName>
        <fullName evidence="1">Protein Efr3p</fullName>
    </submittedName>
</protein>